<dbReference type="RefSeq" id="WP_071859262.1">
    <property type="nucleotide sequence ID" value="NZ_BAAAXK010000011.1"/>
</dbReference>
<evidence type="ECO:0000256" key="4">
    <source>
        <dbReference type="ARBA" id="ARBA00022692"/>
    </source>
</evidence>
<evidence type="ECO:0000313" key="9">
    <source>
        <dbReference type="EMBL" id="MDT2982882.1"/>
    </source>
</evidence>
<dbReference type="CDD" id="cd16015">
    <property type="entry name" value="LTA_synthase"/>
    <property type="match status" value="1"/>
</dbReference>
<proteinExistence type="predicted"/>
<dbReference type="InterPro" id="IPR000917">
    <property type="entry name" value="Sulfatase_N"/>
</dbReference>
<evidence type="ECO:0000313" key="10">
    <source>
        <dbReference type="Proteomes" id="UP001253851"/>
    </source>
</evidence>
<dbReference type="InterPro" id="IPR017850">
    <property type="entry name" value="Alkaline_phosphatase_core_sf"/>
</dbReference>
<organism evidence="9 10">
    <name type="scientific">Enterococcus casseliflavus</name>
    <name type="common">Enterococcus flavescens</name>
    <dbReference type="NCBI Taxonomy" id="37734"/>
    <lineage>
        <taxon>Bacteria</taxon>
        <taxon>Bacillati</taxon>
        <taxon>Bacillota</taxon>
        <taxon>Bacilli</taxon>
        <taxon>Lactobacillales</taxon>
        <taxon>Enterococcaceae</taxon>
        <taxon>Enterococcus</taxon>
    </lineage>
</organism>
<dbReference type="PANTHER" id="PTHR47371:SF3">
    <property type="entry name" value="PHOSPHOGLYCEROL TRANSFERASE I"/>
    <property type="match status" value="1"/>
</dbReference>
<feature type="transmembrane region" description="Helical" evidence="7">
    <location>
        <begin position="191"/>
        <end position="210"/>
    </location>
</feature>
<keyword evidence="6 7" id="KW-0472">Membrane</keyword>
<evidence type="ECO:0000259" key="8">
    <source>
        <dbReference type="Pfam" id="PF00884"/>
    </source>
</evidence>
<evidence type="ECO:0000256" key="3">
    <source>
        <dbReference type="ARBA" id="ARBA00022475"/>
    </source>
</evidence>
<dbReference type="Gene3D" id="3.40.720.10">
    <property type="entry name" value="Alkaline Phosphatase, subunit A"/>
    <property type="match status" value="1"/>
</dbReference>
<keyword evidence="4 7" id="KW-0812">Transmembrane</keyword>
<feature type="transmembrane region" description="Helical" evidence="7">
    <location>
        <begin position="64"/>
        <end position="85"/>
    </location>
</feature>
<feature type="domain" description="Sulfatase N-terminal" evidence="8">
    <location>
        <begin position="248"/>
        <end position="542"/>
    </location>
</feature>
<reference evidence="9 10" key="1">
    <citation type="submission" date="2023-03" db="EMBL/GenBank/DDBJ databases">
        <authorList>
            <person name="Shen W."/>
            <person name="Cai J."/>
        </authorList>
    </citation>
    <scope>NUCLEOTIDE SEQUENCE [LARGE SCALE GENOMIC DNA]</scope>
    <source>
        <strain evidence="9 10">B516</strain>
    </source>
</reference>
<evidence type="ECO:0000256" key="7">
    <source>
        <dbReference type="SAM" id="Phobius"/>
    </source>
</evidence>
<dbReference type="Proteomes" id="UP001253851">
    <property type="component" value="Unassembled WGS sequence"/>
</dbReference>
<dbReference type="AlphaFoldDB" id="A0ABD5FLU5"/>
<feature type="transmembrane region" description="Helical" evidence="7">
    <location>
        <begin position="97"/>
        <end position="118"/>
    </location>
</feature>
<keyword evidence="3" id="KW-1003">Cell membrane</keyword>
<accession>A0ABD5FLU5</accession>
<dbReference type="Pfam" id="PF00884">
    <property type="entry name" value="Sulfatase"/>
    <property type="match status" value="1"/>
</dbReference>
<evidence type="ECO:0000256" key="1">
    <source>
        <dbReference type="ARBA" id="ARBA00004651"/>
    </source>
</evidence>
<evidence type="ECO:0000256" key="5">
    <source>
        <dbReference type="ARBA" id="ARBA00022989"/>
    </source>
</evidence>
<dbReference type="PANTHER" id="PTHR47371">
    <property type="entry name" value="LIPOTEICHOIC ACID SYNTHASE"/>
    <property type="match status" value="1"/>
</dbReference>
<keyword evidence="5 7" id="KW-1133">Transmembrane helix</keyword>
<comment type="pathway">
    <text evidence="2">Cell wall biogenesis; lipoteichoic acid biosynthesis.</text>
</comment>
<gene>
    <name evidence="9" type="ORF">P7I34_09420</name>
</gene>
<dbReference type="InterPro" id="IPR050448">
    <property type="entry name" value="OpgB/LTA_synthase_biosynth"/>
</dbReference>
<sequence>MLISLGLFFILFFYCRSTFLKRLFFAFFIASFHFTLSTFISSNFTRVVLFLERVSENGTVVRTILSLVLAIIFYAIFRFGSNYWLEKPIKIDKKYVALSLLLILLTFLGFLASNSAYWTKSYFGNVGIDEIFYTLSQPLTGTDQGQIYAYLLGPLLNSIVITQIIIILLYFMIMIRSSKTTRIVKFSKKSCFLSIFFTVILLLANIVLGLNKLGFNELKAYFFEKSTIYEDFYVDPNSISITFPEDKRNLIYIFVESLETTYLSSAVGGAQQENLMPNITELSYSDGLNFSNQKLLGGAIQVPGVGFTVGGMVGQSTGVPLRVTGGYSENDYGNTEHFMPGITSIGDILHDNGYNQILLLGSDADFGGRKKFYEQHGDYEIRDYNYANDHGWIPKDRKVWWGYEDEKLFEFAKNTLLEQASLDQPFNLTMLTADTHFPDGYKNENTPEIFDEQLSNVIYYSDQMIGDFIAWIKAQPFYENTTIVIAGDHLNMDQGYFASIEETYQRTVFNLFINSPITTLNNTERQFSTLDLFPTTLAALGVQIEGDRIGLGTNLYSDTNTLMEFLGYETFTSELSKNSSFYNKYIMKGSDLTINTNSNN</sequence>
<comment type="caution">
    <text evidence="9">The sequence shown here is derived from an EMBL/GenBank/DDBJ whole genome shotgun (WGS) entry which is preliminary data.</text>
</comment>
<dbReference type="GO" id="GO:0005886">
    <property type="term" value="C:plasma membrane"/>
    <property type="evidence" value="ECO:0007669"/>
    <property type="project" value="UniProtKB-SubCell"/>
</dbReference>
<protein>
    <submittedName>
        <fullName evidence="9">LTA synthase family protein</fullName>
    </submittedName>
</protein>
<evidence type="ECO:0000256" key="6">
    <source>
        <dbReference type="ARBA" id="ARBA00023136"/>
    </source>
</evidence>
<dbReference type="SUPFAM" id="SSF53649">
    <property type="entry name" value="Alkaline phosphatase-like"/>
    <property type="match status" value="1"/>
</dbReference>
<name>A0ABD5FLU5_ENTCA</name>
<feature type="transmembrane region" description="Helical" evidence="7">
    <location>
        <begin position="147"/>
        <end position="171"/>
    </location>
</feature>
<dbReference type="EMBL" id="JARQDZ010000003">
    <property type="protein sequence ID" value="MDT2982882.1"/>
    <property type="molecule type" value="Genomic_DNA"/>
</dbReference>
<evidence type="ECO:0000256" key="2">
    <source>
        <dbReference type="ARBA" id="ARBA00004936"/>
    </source>
</evidence>
<feature type="transmembrane region" description="Helical" evidence="7">
    <location>
        <begin position="23"/>
        <end position="44"/>
    </location>
</feature>
<comment type="subcellular location">
    <subcellularLocation>
        <location evidence="1">Cell membrane</location>
        <topology evidence="1">Multi-pass membrane protein</topology>
    </subcellularLocation>
</comment>